<protein>
    <submittedName>
        <fullName evidence="2">Glutamine amidotransferase</fullName>
    </submittedName>
</protein>
<name>A0A0C3DD69_9VIBR</name>
<dbReference type="Pfam" id="PF01965">
    <property type="entry name" value="DJ-1_PfpI"/>
    <property type="match status" value="1"/>
</dbReference>
<evidence type="ECO:0000259" key="1">
    <source>
        <dbReference type="Pfam" id="PF01965"/>
    </source>
</evidence>
<dbReference type="InterPro" id="IPR052158">
    <property type="entry name" value="INH-QAR"/>
</dbReference>
<dbReference type="Gene3D" id="3.40.50.880">
    <property type="match status" value="1"/>
</dbReference>
<evidence type="ECO:0000313" key="3">
    <source>
        <dbReference type="Proteomes" id="UP000031977"/>
    </source>
</evidence>
<dbReference type="CDD" id="cd03139">
    <property type="entry name" value="GATase1_PfpI_2"/>
    <property type="match status" value="1"/>
</dbReference>
<dbReference type="GO" id="GO:0016740">
    <property type="term" value="F:transferase activity"/>
    <property type="evidence" value="ECO:0007669"/>
    <property type="project" value="UniProtKB-KW"/>
</dbReference>
<gene>
    <name evidence="2" type="ORF">SU60_19865</name>
</gene>
<dbReference type="PANTHER" id="PTHR43130:SF14">
    <property type="entry name" value="DJ-1_PFPI DOMAIN-CONTAINING PROTEIN"/>
    <property type="match status" value="1"/>
</dbReference>
<sequence length="196" mass="21491">MNIGIYIYDDAEVLDFSGPFEVFSTAKRLDNNDWNVFLVSENSAPVVARGGFTVLPHYAIDDHPNIDLLVVVGGIHTEEMTKQNVLSWINSSAQHAEHVASVCTGAFLLASADLLNGLTVTTHWEDISDLARRFPALTVIGNQRWVSSGKYTTSAGISAGIDMSLHLVAKLVSEGLAKKVARQMDYRWQINAKDIC</sequence>
<dbReference type="PANTHER" id="PTHR43130">
    <property type="entry name" value="ARAC-FAMILY TRANSCRIPTIONAL REGULATOR"/>
    <property type="match status" value="1"/>
</dbReference>
<dbReference type="GO" id="GO:0006355">
    <property type="term" value="P:regulation of DNA-templated transcription"/>
    <property type="evidence" value="ECO:0007669"/>
    <property type="project" value="TreeGrafter"/>
</dbReference>
<dbReference type="OrthoDB" id="9803764at2"/>
<keyword evidence="2" id="KW-0315">Glutamine amidotransferase</keyword>
<dbReference type="RefSeq" id="WP_041157041.1">
    <property type="nucleotide sequence ID" value="NZ_CBCRVP010000018.1"/>
</dbReference>
<dbReference type="SUPFAM" id="SSF52317">
    <property type="entry name" value="Class I glutamine amidotransferase-like"/>
    <property type="match status" value="1"/>
</dbReference>
<proteinExistence type="predicted"/>
<organism evidence="2 3">
    <name type="scientific">Vibrio mytili</name>
    <dbReference type="NCBI Taxonomy" id="50718"/>
    <lineage>
        <taxon>Bacteria</taxon>
        <taxon>Pseudomonadati</taxon>
        <taxon>Pseudomonadota</taxon>
        <taxon>Gammaproteobacteria</taxon>
        <taxon>Vibrionales</taxon>
        <taxon>Vibrionaceae</taxon>
        <taxon>Vibrio</taxon>
    </lineage>
</organism>
<comment type="caution">
    <text evidence="2">The sequence shown here is derived from an EMBL/GenBank/DDBJ whole genome shotgun (WGS) entry which is preliminary data.</text>
</comment>
<dbReference type="InterPro" id="IPR029062">
    <property type="entry name" value="Class_I_gatase-like"/>
</dbReference>
<dbReference type="EMBL" id="JXOK01000082">
    <property type="protein sequence ID" value="KIN09309.1"/>
    <property type="molecule type" value="Genomic_DNA"/>
</dbReference>
<accession>A0A0C3DD69</accession>
<evidence type="ECO:0000313" key="2">
    <source>
        <dbReference type="EMBL" id="KIN09309.1"/>
    </source>
</evidence>
<dbReference type="InterPro" id="IPR002818">
    <property type="entry name" value="DJ-1/PfpI"/>
</dbReference>
<feature type="domain" description="DJ-1/PfpI" evidence="1">
    <location>
        <begin position="4"/>
        <end position="169"/>
    </location>
</feature>
<keyword evidence="3" id="KW-1185">Reference proteome</keyword>
<keyword evidence="2" id="KW-0808">Transferase</keyword>
<dbReference type="AlphaFoldDB" id="A0A0C3DD69"/>
<dbReference type="Proteomes" id="UP000031977">
    <property type="component" value="Unassembled WGS sequence"/>
</dbReference>
<dbReference type="STRING" id="50718.SU60_19865"/>
<reference evidence="2 3" key="1">
    <citation type="submission" date="2015-01" db="EMBL/GenBank/DDBJ databases">
        <title>Draft genome of Vibrio mytili type strain CAIM 528.</title>
        <authorList>
            <person name="Gonzalez-Castillo A."/>
            <person name="Gomez-Gil B."/>
            <person name="Enciso-Ibarra J."/>
        </authorList>
    </citation>
    <scope>NUCLEOTIDE SEQUENCE [LARGE SCALE GENOMIC DNA]</scope>
    <source>
        <strain evidence="2 3">CAIM 528</strain>
    </source>
</reference>